<gene>
    <name evidence="2" type="ORF">KI387_028443</name>
</gene>
<protein>
    <submittedName>
        <fullName evidence="2">Uncharacterized protein</fullName>
    </submittedName>
</protein>
<feature type="compositionally biased region" description="Basic and acidic residues" evidence="1">
    <location>
        <begin position="46"/>
        <end position="58"/>
    </location>
</feature>
<evidence type="ECO:0000313" key="2">
    <source>
        <dbReference type="EMBL" id="KAH9296761.1"/>
    </source>
</evidence>
<keyword evidence="3" id="KW-1185">Reference proteome</keyword>
<organism evidence="2 3">
    <name type="scientific">Taxus chinensis</name>
    <name type="common">Chinese yew</name>
    <name type="synonym">Taxus wallichiana var. chinensis</name>
    <dbReference type="NCBI Taxonomy" id="29808"/>
    <lineage>
        <taxon>Eukaryota</taxon>
        <taxon>Viridiplantae</taxon>
        <taxon>Streptophyta</taxon>
        <taxon>Embryophyta</taxon>
        <taxon>Tracheophyta</taxon>
        <taxon>Spermatophyta</taxon>
        <taxon>Pinopsida</taxon>
        <taxon>Pinidae</taxon>
        <taxon>Conifers II</taxon>
        <taxon>Cupressales</taxon>
        <taxon>Taxaceae</taxon>
        <taxon>Taxus</taxon>
    </lineage>
</organism>
<accession>A0AA38CCJ3</accession>
<dbReference type="AlphaFoldDB" id="A0AA38CCJ3"/>
<feature type="non-terminal residue" evidence="2">
    <location>
        <position position="161"/>
    </location>
</feature>
<feature type="non-terminal residue" evidence="2">
    <location>
        <position position="1"/>
    </location>
</feature>
<name>A0AA38CCJ3_TAXCH</name>
<evidence type="ECO:0000313" key="3">
    <source>
        <dbReference type="Proteomes" id="UP000824469"/>
    </source>
</evidence>
<dbReference type="Proteomes" id="UP000824469">
    <property type="component" value="Unassembled WGS sequence"/>
</dbReference>
<feature type="region of interest" description="Disordered" evidence="1">
    <location>
        <begin position="46"/>
        <end position="70"/>
    </location>
</feature>
<sequence length="161" mass="17648">VDVCDKTPSSQSKCGLGLIREIASLEVRKVEMKNLRVETSFPVEEREGCEGRHEERDTNTIAGSKSEGGTGLAFPGGAKVKLMSDDMVVVRRVVCDIRPHTKCHGITLPKFTVKVIISDAIVPTAPFPYPNTFANTLAKCVKGFAIWNLSDIRLDTLEEES</sequence>
<proteinExistence type="predicted"/>
<comment type="caution">
    <text evidence="2">The sequence shown here is derived from an EMBL/GenBank/DDBJ whole genome shotgun (WGS) entry which is preliminary data.</text>
</comment>
<evidence type="ECO:0000256" key="1">
    <source>
        <dbReference type="SAM" id="MobiDB-lite"/>
    </source>
</evidence>
<reference evidence="2 3" key="1">
    <citation type="journal article" date="2021" name="Nat. Plants">
        <title>The Taxus genome provides insights into paclitaxel biosynthesis.</title>
        <authorList>
            <person name="Xiong X."/>
            <person name="Gou J."/>
            <person name="Liao Q."/>
            <person name="Li Y."/>
            <person name="Zhou Q."/>
            <person name="Bi G."/>
            <person name="Li C."/>
            <person name="Du R."/>
            <person name="Wang X."/>
            <person name="Sun T."/>
            <person name="Guo L."/>
            <person name="Liang H."/>
            <person name="Lu P."/>
            <person name="Wu Y."/>
            <person name="Zhang Z."/>
            <person name="Ro D.K."/>
            <person name="Shang Y."/>
            <person name="Huang S."/>
            <person name="Yan J."/>
        </authorList>
    </citation>
    <scope>NUCLEOTIDE SEQUENCE [LARGE SCALE GENOMIC DNA]</scope>
    <source>
        <strain evidence="2">Ta-2019</strain>
    </source>
</reference>
<dbReference type="EMBL" id="JAHRHJ020000010">
    <property type="protein sequence ID" value="KAH9296761.1"/>
    <property type="molecule type" value="Genomic_DNA"/>
</dbReference>